<dbReference type="InterPro" id="IPR011528">
    <property type="entry name" value="NERD"/>
</dbReference>
<dbReference type="GO" id="GO:0006265">
    <property type="term" value="P:DNA topological change"/>
    <property type="evidence" value="ECO:0007669"/>
    <property type="project" value="InterPro"/>
</dbReference>
<dbReference type="GO" id="GO:0005694">
    <property type="term" value="C:chromosome"/>
    <property type="evidence" value="ECO:0007669"/>
    <property type="project" value="InterPro"/>
</dbReference>
<dbReference type="GO" id="GO:0003916">
    <property type="term" value="F:DNA topoisomerase activity"/>
    <property type="evidence" value="ECO:0007669"/>
    <property type="project" value="InterPro"/>
</dbReference>
<evidence type="ECO:0000259" key="1">
    <source>
        <dbReference type="PROSITE" id="PS50965"/>
    </source>
</evidence>
<proteinExistence type="predicted"/>
<dbReference type="AlphaFoldDB" id="A0A417YY87"/>
<dbReference type="Pfam" id="PF08378">
    <property type="entry name" value="NERD"/>
    <property type="match status" value="1"/>
</dbReference>
<evidence type="ECO:0000313" key="3">
    <source>
        <dbReference type="Proteomes" id="UP000284416"/>
    </source>
</evidence>
<comment type="caution">
    <text evidence="2">The sequence shown here is derived from an EMBL/GenBank/DDBJ whole genome shotgun (WGS) entry which is preliminary data.</text>
</comment>
<name>A0A417YY87_9BACI</name>
<feature type="domain" description="NERD" evidence="1">
    <location>
        <begin position="63"/>
        <end position="180"/>
    </location>
</feature>
<dbReference type="Proteomes" id="UP000284416">
    <property type="component" value="Unassembled WGS sequence"/>
</dbReference>
<dbReference type="GO" id="GO:0003677">
    <property type="term" value="F:DNA binding"/>
    <property type="evidence" value="ECO:0007669"/>
    <property type="project" value="InterPro"/>
</dbReference>
<dbReference type="EMBL" id="QWEG01000003">
    <property type="protein sequence ID" value="RHW42315.1"/>
    <property type="molecule type" value="Genomic_DNA"/>
</dbReference>
<dbReference type="Pfam" id="PF01396">
    <property type="entry name" value="Zn_ribbon_Top1"/>
    <property type="match status" value="1"/>
</dbReference>
<dbReference type="PROSITE" id="PS50965">
    <property type="entry name" value="NERD"/>
    <property type="match status" value="1"/>
</dbReference>
<accession>A0A417YY87</accession>
<gene>
    <name evidence="2" type="ORF">D1B31_05170</name>
</gene>
<dbReference type="SUPFAM" id="SSF57783">
    <property type="entry name" value="Zinc beta-ribbon"/>
    <property type="match status" value="1"/>
</dbReference>
<organism evidence="2 3">
    <name type="scientific">Neobacillus notoginsengisoli</name>
    <dbReference type="NCBI Taxonomy" id="1578198"/>
    <lineage>
        <taxon>Bacteria</taxon>
        <taxon>Bacillati</taxon>
        <taxon>Bacillota</taxon>
        <taxon>Bacilli</taxon>
        <taxon>Bacillales</taxon>
        <taxon>Bacillaceae</taxon>
        <taxon>Neobacillus</taxon>
    </lineage>
</organism>
<dbReference type="InterPro" id="IPR013498">
    <property type="entry name" value="Topo_IA_Znf"/>
</dbReference>
<keyword evidence="3" id="KW-1185">Reference proteome</keyword>
<dbReference type="Gene3D" id="3.30.65.10">
    <property type="entry name" value="Bacterial Topoisomerase I, domain 1"/>
    <property type="match status" value="1"/>
</dbReference>
<sequence>MILLRILSRDKLEKFVNFSRNKLANYGIIVPSFVLVGDVRVGSFLAELFDAFVNLISNPSSFKGWHGEKQVSKRLKTLDQSSYIHLDDLYIPMKNGQTSQVDHILISSKGIFVIETKNFEGWIMGSENSPTWTRINFKHKNNFPNPVWQNYGHIKAIQEHLGDAAADIPFYSVVVFCKKANLKFKEPFKNADVVSIWNLLRLIETKSGENTLTNFRKEKIKLMLVKLQLKDWRARKEQSRQHVRHIKGNLAEKKLQIANNICPRCGGGLVTRSGKNGSFKGCANYPKCRFIA</sequence>
<protein>
    <submittedName>
        <fullName evidence="2">NERD domain-containing protein</fullName>
    </submittedName>
</protein>
<evidence type="ECO:0000313" key="2">
    <source>
        <dbReference type="EMBL" id="RHW42315.1"/>
    </source>
</evidence>
<reference evidence="2 3" key="1">
    <citation type="journal article" date="2017" name="Int. J. Syst. Evol. Microbiol.">
        <title>Bacillus notoginsengisoli sp. nov., a novel bacterium isolated from the rhizosphere of Panax notoginseng.</title>
        <authorList>
            <person name="Zhang M.Y."/>
            <person name="Cheng J."/>
            <person name="Cai Y."/>
            <person name="Zhang T.Y."/>
            <person name="Wu Y.Y."/>
            <person name="Manikprabhu D."/>
            <person name="Li W.J."/>
            <person name="Zhang Y.X."/>
        </authorList>
    </citation>
    <scope>NUCLEOTIDE SEQUENCE [LARGE SCALE GENOMIC DNA]</scope>
    <source>
        <strain evidence="2 3">JCM 30743</strain>
    </source>
</reference>